<dbReference type="Pfam" id="PF13443">
    <property type="entry name" value="HTH_26"/>
    <property type="match status" value="1"/>
</dbReference>
<dbReference type="Gene3D" id="1.10.260.40">
    <property type="entry name" value="lambda repressor-like DNA-binding domains"/>
    <property type="match status" value="1"/>
</dbReference>
<name>A0A3D8TZH6_BIFLN</name>
<dbReference type="InterPro" id="IPR001387">
    <property type="entry name" value="Cro/C1-type_HTH"/>
</dbReference>
<evidence type="ECO:0000313" key="3">
    <source>
        <dbReference type="Proteomes" id="UP000257074"/>
    </source>
</evidence>
<accession>A0A3D8TZH6</accession>
<comment type="caution">
    <text evidence="2">The sequence shown here is derived from an EMBL/GenBank/DDBJ whole genome shotgun (WGS) entry which is preliminary data.</text>
</comment>
<dbReference type="GO" id="GO:0003677">
    <property type="term" value="F:DNA binding"/>
    <property type="evidence" value="ECO:0007669"/>
    <property type="project" value="InterPro"/>
</dbReference>
<reference evidence="2 3" key="1">
    <citation type="journal article" date="2017" name="Anaerobe">
        <title>Quantification, isolation and characterization of Bifidobacterium from the vaginal microbiomes of reproductive aged women.</title>
        <authorList>
            <person name="Freitas A.C."/>
            <person name="Hill J.E."/>
        </authorList>
    </citation>
    <scope>NUCLEOTIDE SEQUENCE [LARGE SCALE GENOMIC DNA]</scope>
    <source>
        <strain evidence="2 3">N6D05</strain>
    </source>
</reference>
<gene>
    <name evidence="2" type="ORF">CE169_04520</name>
</gene>
<protein>
    <recommendedName>
        <fullName evidence="1">HTH cro/C1-type domain-containing protein</fullName>
    </recommendedName>
</protein>
<dbReference type="AlphaFoldDB" id="A0A3D8TZH6"/>
<organism evidence="2 3">
    <name type="scientific">Bifidobacterium longum</name>
    <dbReference type="NCBI Taxonomy" id="216816"/>
    <lineage>
        <taxon>Bacteria</taxon>
        <taxon>Bacillati</taxon>
        <taxon>Actinomycetota</taxon>
        <taxon>Actinomycetes</taxon>
        <taxon>Bifidobacteriales</taxon>
        <taxon>Bifidobacteriaceae</taxon>
        <taxon>Bifidobacterium</taxon>
    </lineage>
</organism>
<dbReference type="PROSITE" id="PS50943">
    <property type="entry name" value="HTH_CROC1"/>
    <property type="match status" value="1"/>
</dbReference>
<sequence>MRYGVSSLDRNLAYAKLIDMSSTQKLKTAGIRYRLFIAQKSLRWLAAKLGWDVSKLSRRLAGQPAFKVDELDMICEALGVSFEELLTIPVDMHEKFFGAETPDLEVTA</sequence>
<dbReference type="CDD" id="cd00093">
    <property type="entry name" value="HTH_XRE"/>
    <property type="match status" value="1"/>
</dbReference>
<dbReference type="InterPro" id="IPR010982">
    <property type="entry name" value="Lambda_DNA-bd_dom_sf"/>
</dbReference>
<evidence type="ECO:0000259" key="1">
    <source>
        <dbReference type="PROSITE" id="PS50943"/>
    </source>
</evidence>
<dbReference type="Proteomes" id="UP000257074">
    <property type="component" value="Unassembled WGS sequence"/>
</dbReference>
<dbReference type="SUPFAM" id="SSF47413">
    <property type="entry name" value="lambda repressor-like DNA-binding domains"/>
    <property type="match status" value="1"/>
</dbReference>
<feature type="domain" description="HTH cro/C1-type" evidence="1">
    <location>
        <begin position="45"/>
        <end position="85"/>
    </location>
</feature>
<dbReference type="EMBL" id="NJNR01000019">
    <property type="protein sequence ID" value="RDX09057.1"/>
    <property type="molecule type" value="Genomic_DNA"/>
</dbReference>
<evidence type="ECO:0000313" key="2">
    <source>
        <dbReference type="EMBL" id="RDX09057.1"/>
    </source>
</evidence>
<proteinExistence type="predicted"/>